<dbReference type="NCBIfam" id="TIGR00564">
    <property type="entry name" value="trpE_most"/>
    <property type="match status" value="1"/>
</dbReference>
<dbReference type="SUPFAM" id="SSF56322">
    <property type="entry name" value="ADC synthase"/>
    <property type="match status" value="1"/>
</dbReference>
<comment type="pathway">
    <text evidence="2 15">Amino-acid biosynthesis; L-tryptophan biosynthesis; L-tryptophan from chorismate: step 1/5.</text>
</comment>
<comment type="similarity">
    <text evidence="3 15">Belongs to the anthranilate synthase component I family.</text>
</comment>
<dbReference type="Pfam" id="PF04715">
    <property type="entry name" value="Anth_synt_I_N"/>
    <property type="match status" value="1"/>
</dbReference>
<evidence type="ECO:0000256" key="7">
    <source>
        <dbReference type="ARBA" id="ARBA00022605"/>
    </source>
</evidence>
<feature type="domain" description="Anthranilate synthase component I N-terminal" evidence="17">
    <location>
        <begin position="28"/>
        <end position="167"/>
    </location>
</feature>
<accession>A0ABR7IT03</accession>
<keyword evidence="9 15" id="KW-0822">Tryptophan biosynthesis</keyword>
<comment type="function">
    <text evidence="13 15">Part of a heterotetrameric complex that catalyzes the two-step biosynthesis of anthranilate, an intermediate in the biosynthesis of L-tryptophan. In the first step, the glutamine-binding beta subunit (TrpG) of anthranilate synthase (AS) provides the glutamine amidotransferase activity which generates ammonia as a substrate that, along with chorismate, is used in the second step, catalyzed by the large alpha subunit of AS (TrpE) to produce anthranilate. In the absence of TrpG, TrpE can synthesize anthranilate directly from chorismate and high concentrations of ammonia.</text>
</comment>
<reference evidence="18 19" key="1">
    <citation type="submission" date="2020-08" db="EMBL/GenBank/DDBJ databases">
        <title>Genome public.</title>
        <authorList>
            <person name="Liu C."/>
            <person name="Sun Q."/>
        </authorList>
    </citation>
    <scope>NUCLEOTIDE SEQUENCE [LARGE SCALE GENOMIC DNA]</scope>
    <source>
        <strain evidence="18 19">NSJ-27</strain>
    </source>
</reference>
<evidence type="ECO:0000256" key="2">
    <source>
        <dbReference type="ARBA" id="ARBA00004873"/>
    </source>
</evidence>
<evidence type="ECO:0000256" key="15">
    <source>
        <dbReference type="RuleBase" id="RU364045"/>
    </source>
</evidence>
<evidence type="ECO:0000256" key="8">
    <source>
        <dbReference type="ARBA" id="ARBA00022723"/>
    </source>
</evidence>
<evidence type="ECO:0000256" key="10">
    <source>
        <dbReference type="ARBA" id="ARBA00022842"/>
    </source>
</evidence>
<keyword evidence="11 15" id="KW-0057">Aromatic amino acid biosynthesis</keyword>
<evidence type="ECO:0000256" key="1">
    <source>
        <dbReference type="ARBA" id="ARBA00001946"/>
    </source>
</evidence>
<dbReference type="Gene3D" id="3.60.120.10">
    <property type="entry name" value="Anthranilate synthase"/>
    <property type="match status" value="1"/>
</dbReference>
<dbReference type="Pfam" id="PF00425">
    <property type="entry name" value="Chorismate_bind"/>
    <property type="match status" value="1"/>
</dbReference>
<dbReference type="InterPro" id="IPR019999">
    <property type="entry name" value="Anth_synth_I-like"/>
</dbReference>
<gene>
    <name evidence="15 18" type="primary">trpE</name>
    <name evidence="18" type="ORF">H8Z77_09720</name>
</gene>
<evidence type="ECO:0000256" key="6">
    <source>
        <dbReference type="ARBA" id="ARBA00020653"/>
    </source>
</evidence>
<sequence>MFYPTYEQVKNLAEDYQMIPIMAEYYADTETPISVFQKLRTETNCFLLESVEQHSERARYSFLGRNPFLVFESRGNQIALTTEQGEQNLSGNPMDYLQQLTKQYKAPKLEKSPGFCGGAVGCFGYDTIRLFERLENPPEDSLHLPDLKFLFVDEVIAFDHQKQKLVIIVNMRTGGNLQRSYDMAQRRIIEIKQELDQAVLPRKKQTVRYREQCQVESNMTKQEYCTKVEKAKEYIRNGDIFQVVFAQQFKIQTSVNPFNAYRALRVINPSPYMYFFDFGDYQVAGASPELLVRVQDGIVTTCPIAGSRPRGKTAQEDLENEKDLVADPKENAEHTMLVDLGRNDIGKVSEFGSVHVSKYKYIQRFSHIMHMTSDVQGKLRKDKTPFDALASVLPAGTLSGAPKVRAMEIIDELETKRRGLYGGAIGYIGFDGNFDSCITIRTGVFQNNTCYVGAGGGIVYDSNPETEYQESVNKATAVFRAVEEAAEMA</sequence>
<evidence type="ECO:0000259" key="17">
    <source>
        <dbReference type="Pfam" id="PF04715"/>
    </source>
</evidence>
<dbReference type="PRINTS" id="PR00095">
    <property type="entry name" value="ANTSNTHASEI"/>
</dbReference>
<dbReference type="PANTHER" id="PTHR11236">
    <property type="entry name" value="AMINOBENZOATE/ANTHRANILATE SYNTHASE"/>
    <property type="match status" value="1"/>
</dbReference>
<dbReference type="InterPro" id="IPR006805">
    <property type="entry name" value="Anth_synth_I_N"/>
</dbReference>
<keyword evidence="19" id="KW-1185">Reference proteome</keyword>
<evidence type="ECO:0000256" key="3">
    <source>
        <dbReference type="ARBA" id="ARBA00009562"/>
    </source>
</evidence>
<dbReference type="EC" id="4.1.3.27" evidence="5 15"/>
<evidence type="ECO:0000313" key="19">
    <source>
        <dbReference type="Proteomes" id="UP000649151"/>
    </source>
</evidence>
<keyword evidence="10 15" id="KW-0460">Magnesium</keyword>
<organism evidence="18 19">
    <name type="scientific">Clostridium facile</name>
    <dbReference type="NCBI Taxonomy" id="2763035"/>
    <lineage>
        <taxon>Bacteria</taxon>
        <taxon>Bacillati</taxon>
        <taxon>Bacillota</taxon>
        <taxon>Clostridia</taxon>
        <taxon>Eubacteriales</taxon>
        <taxon>Clostridiaceae</taxon>
        <taxon>Clostridium</taxon>
    </lineage>
</organism>
<evidence type="ECO:0000256" key="9">
    <source>
        <dbReference type="ARBA" id="ARBA00022822"/>
    </source>
</evidence>
<proteinExistence type="inferred from homology"/>
<dbReference type="InterPro" id="IPR005256">
    <property type="entry name" value="Anth_synth_I_PabB"/>
</dbReference>
<protein>
    <recommendedName>
        <fullName evidence="6 15">Anthranilate synthase component 1</fullName>
        <ecNumber evidence="5 15">4.1.3.27</ecNumber>
    </recommendedName>
</protein>
<dbReference type="PANTHER" id="PTHR11236:SF48">
    <property type="entry name" value="ISOCHORISMATE SYNTHASE MENF"/>
    <property type="match status" value="1"/>
</dbReference>
<dbReference type="Proteomes" id="UP000649151">
    <property type="component" value="Unassembled WGS sequence"/>
</dbReference>
<dbReference type="InterPro" id="IPR005801">
    <property type="entry name" value="ADC_synthase"/>
</dbReference>
<evidence type="ECO:0000313" key="18">
    <source>
        <dbReference type="EMBL" id="MBC5788291.1"/>
    </source>
</evidence>
<comment type="caution">
    <text evidence="18">The sequence shown here is derived from an EMBL/GenBank/DDBJ whole genome shotgun (WGS) entry which is preliminary data.</text>
</comment>
<comment type="cofactor">
    <cofactor evidence="1 15">
        <name>Mg(2+)</name>
        <dbReference type="ChEBI" id="CHEBI:18420"/>
    </cofactor>
</comment>
<keyword evidence="12 15" id="KW-0456">Lyase</keyword>
<evidence type="ECO:0000259" key="16">
    <source>
        <dbReference type="Pfam" id="PF00425"/>
    </source>
</evidence>
<evidence type="ECO:0000256" key="13">
    <source>
        <dbReference type="ARBA" id="ARBA00025634"/>
    </source>
</evidence>
<evidence type="ECO:0000256" key="5">
    <source>
        <dbReference type="ARBA" id="ARBA00012266"/>
    </source>
</evidence>
<name>A0ABR7IT03_9CLOT</name>
<evidence type="ECO:0000256" key="14">
    <source>
        <dbReference type="ARBA" id="ARBA00047683"/>
    </source>
</evidence>
<keyword evidence="7 15" id="KW-0028">Amino-acid biosynthesis</keyword>
<keyword evidence="8 15" id="KW-0479">Metal-binding</keyword>
<evidence type="ECO:0000256" key="12">
    <source>
        <dbReference type="ARBA" id="ARBA00023239"/>
    </source>
</evidence>
<dbReference type="GO" id="GO:0004049">
    <property type="term" value="F:anthranilate synthase activity"/>
    <property type="evidence" value="ECO:0007669"/>
    <property type="project" value="UniProtKB-EC"/>
</dbReference>
<dbReference type="RefSeq" id="WP_186996885.1">
    <property type="nucleotide sequence ID" value="NZ_JACOQK010000001.1"/>
</dbReference>
<comment type="catalytic activity">
    <reaction evidence="14 15">
        <text>chorismate + L-glutamine = anthranilate + pyruvate + L-glutamate + H(+)</text>
        <dbReference type="Rhea" id="RHEA:21732"/>
        <dbReference type="ChEBI" id="CHEBI:15361"/>
        <dbReference type="ChEBI" id="CHEBI:15378"/>
        <dbReference type="ChEBI" id="CHEBI:16567"/>
        <dbReference type="ChEBI" id="CHEBI:29748"/>
        <dbReference type="ChEBI" id="CHEBI:29985"/>
        <dbReference type="ChEBI" id="CHEBI:58359"/>
        <dbReference type="EC" id="4.1.3.27"/>
    </reaction>
</comment>
<dbReference type="EMBL" id="JACOQK010000001">
    <property type="protein sequence ID" value="MBC5788291.1"/>
    <property type="molecule type" value="Genomic_DNA"/>
</dbReference>
<feature type="domain" description="Chorismate-utilising enzyme C-terminal" evidence="16">
    <location>
        <begin position="221"/>
        <end position="474"/>
    </location>
</feature>
<dbReference type="InterPro" id="IPR015890">
    <property type="entry name" value="Chorismate_C"/>
</dbReference>
<comment type="subunit">
    <text evidence="4 15">Heterotetramer consisting of two non-identical subunits: a beta subunit (TrpG) and a large alpha subunit (TrpE).</text>
</comment>
<evidence type="ECO:0000256" key="4">
    <source>
        <dbReference type="ARBA" id="ARBA00011575"/>
    </source>
</evidence>
<evidence type="ECO:0000256" key="11">
    <source>
        <dbReference type="ARBA" id="ARBA00023141"/>
    </source>
</evidence>